<evidence type="ECO:0000313" key="2">
    <source>
        <dbReference type="Proteomes" id="UP001164539"/>
    </source>
</evidence>
<proteinExistence type="predicted"/>
<reference evidence="1 2" key="1">
    <citation type="journal article" date="2023" name="Science">
        <title>Complex scaffold remodeling in plant triterpene biosynthesis.</title>
        <authorList>
            <person name="De La Pena R."/>
            <person name="Hodgson H."/>
            <person name="Liu J.C."/>
            <person name="Stephenson M.J."/>
            <person name="Martin A.C."/>
            <person name="Owen C."/>
            <person name="Harkess A."/>
            <person name="Leebens-Mack J."/>
            <person name="Jimenez L.E."/>
            <person name="Osbourn A."/>
            <person name="Sattely E.S."/>
        </authorList>
    </citation>
    <scope>NUCLEOTIDE SEQUENCE [LARGE SCALE GENOMIC DNA]</scope>
    <source>
        <strain evidence="2">cv. JPN11</strain>
        <tissue evidence="1">Leaf</tissue>
    </source>
</reference>
<comment type="caution">
    <text evidence="1">The sequence shown here is derived from an EMBL/GenBank/DDBJ whole genome shotgun (WGS) entry which is preliminary data.</text>
</comment>
<protein>
    <submittedName>
        <fullName evidence="1">Cysteine/Histidine-rich C1 domain family protein</fullName>
    </submittedName>
</protein>
<dbReference type="Proteomes" id="UP001164539">
    <property type="component" value="Chromosome 12"/>
</dbReference>
<sequence>MAPLPKKTIKHFTHPNHQLFELHNNNEYLCDGCKTLGIGTRFRCHDCDFDLHEYCSTCPGNLSSFMHSQHQLHLVLRQPQATPQNDRICDVCGDYVEGLLYRCKLCDFDVHPLCTQLPRHVRHFLHPLHPLTLQPFSSTWCAVCRKKCTSWRYRCGICCVDIHLECLSIVCDASTSTPRLVRQRSAPPAASPPPAYAHGFPSFGSNVQAPYFGPYPYGVPSGLGAIHQYPQGNQQQAGGRRFRKKMYKIVGSLALGVVTSAVSTALFGV</sequence>
<accession>A0ACC1X1X4</accession>
<name>A0ACC1X1X4_MELAZ</name>
<keyword evidence="2" id="KW-1185">Reference proteome</keyword>
<organism evidence="1 2">
    <name type="scientific">Melia azedarach</name>
    <name type="common">Chinaberry tree</name>
    <dbReference type="NCBI Taxonomy" id="155640"/>
    <lineage>
        <taxon>Eukaryota</taxon>
        <taxon>Viridiplantae</taxon>
        <taxon>Streptophyta</taxon>
        <taxon>Embryophyta</taxon>
        <taxon>Tracheophyta</taxon>
        <taxon>Spermatophyta</taxon>
        <taxon>Magnoliopsida</taxon>
        <taxon>eudicotyledons</taxon>
        <taxon>Gunneridae</taxon>
        <taxon>Pentapetalae</taxon>
        <taxon>rosids</taxon>
        <taxon>malvids</taxon>
        <taxon>Sapindales</taxon>
        <taxon>Meliaceae</taxon>
        <taxon>Melia</taxon>
    </lineage>
</organism>
<evidence type="ECO:0000313" key="1">
    <source>
        <dbReference type="EMBL" id="KAJ4704588.1"/>
    </source>
</evidence>
<dbReference type="EMBL" id="CM051405">
    <property type="protein sequence ID" value="KAJ4704588.1"/>
    <property type="molecule type" value="Genomic_DNA"/>
</dbReference>
<gene>
    <name evidence="1" type="ORF">OWV82_021476</name>
</gene>